<evidence type="ECO:0000259" key="2">
    <source>
        <dbReference type="PROSITE" id="PS50948"/>
    </source>
</evidence>
<feature type="signal peptide" evidence="1">
    <location>
        <begin position="1"/>
        <end position="23"/>
    </location>
</feature>
<protein>
    <recommendedName>
        <fullName evidence="2">Apple domain-containing protein</fullName>
    </recommendedName>
</protein>
<dbReference type="Gene3D" id="3.50.4.10">
    <property type="entry name" value="Hepatocyte Growth Factor"/>
    <property type="match status" value="1"/>
</dbReference>
<dbReference type="SUPFAM" id="SSF50923">
    <property type="entry name" value="Hemopexin-like domain"/>
    <property type="match status" value="1"/>
</dbReference>
<accession>A0AAD9N7Y5</accession>
<name>A0AAD9N7Y5_9ANNE</name>
<dbReference type="EMBL" id="JAODUP010000132">
    <property type="protein sequence ID" value="KAK2160477.1"/>
    <property type="molecule type" value="Genomic_DNA"/>
</dbReference>
<dbReference type="Pfam" id="PF00024">
    <property type="entry name" value="PAN_1"/>
    <property type="match status" value="1"/>
</dbReference>
<dbReference type="PROSITE" id="PS50948">
    <property type="entry name" value="PAN"/>
    <property type="match status" value="1"/>
</dbReference>
<organism evidence="3 4">
    <name type="scientific">Paralvinella palmiformis</name>
    <dbReference type="NCBI Taxonomy" id="53620"/>
    <lineage>
        <taxon>Eukaryota</taxon>
        <taxon>Metazoa</taxon>
        <taxon>Spiralia</taxon>
        <taxon>Lophotrochozoa</taxon>
        <taxon>Annelida</taxon>
        <taxon>Polychaeta</taxon>
        <taxon>Sedentaria</taxon>
        <taxon>Canalipalpata</taxon>
        <taxon>Terebellida</taxon>
        <taxon>Terebelliformia</taxon>
        <taxon>Alvinellidae</taxon>
        <taxon>Paralvinella</taxon>
    </lineage>
</organism>
<feature type="domain" description="Apple" evidence="2">
    <location>
        <begin position="34"/>
        <end position="115"/>
    </location>
</feature>
<proteinExistence type="predicted"/>
<evidence type="ECO:0000313" key="4">
    <source>
        <dbReference type="Proteomes" id="UP001208570"/>
    </source>
</evidence>
<keyword evidence="1" id="KW-0732">Signal</keyword>
<evidence type="ECO:0000256" key="1">
    <source>
        <dbReference type="SAM" id="SignalP"/>
    </source>
</evidence>
<dbReference type="InterPro" id="IPR003609">
    <property type="entry name" value="Pan_app"/>
</dbReference>
<evidence type="ECO:0000313" key="3">
    <source>
        <dbReference type="EMBL" id="KAK2160477.1"/>
    </source>
</evidence>
<gene>
    <name evidence="3" type="ORF">LSH36_132g00008</name>
</gene>
<dbReference type="Proteomes" id="UP001208570">
    <property type="component" value="Unassembled WGS sequence"/>
</dbReference>
<sequence>MASFALVEIVGLLLSFLIVLVHAVKSTVIITQFQTPDQQFLYDSVAFDDAPLNDELARSMLECAARCSKNTLCRSFNFIKSDEGSGNICELNRDRASNQHELIHRDNSMYWQVLSTQQSDFTTVPATTIQTTTARTTAAAATTTTIAASTTTTTTTTTTTKQTTTITVDSRCVPGAMFTARLRYYFIYSDTYRYYSRTQSPDFSQEPSASGSISELFPQLTGPIDAAFTALRSLSTHVYLIKGNQIYCYRLSTRGKFSACSTAVSYVVSQLGNEVQLALDFAINEPYPSSDWCGFKAGIVHCTDESSYFTSDGSKLFYNMPPGVTAAVPHYFKAGKYFLHKEGHIYEYDSDSHTTSYVSKLYCS</sequence>
<dbReference type="SUPFAM" id="SSF57414">
    <property type="entry name" value="Hairpin loop containing domain-like"/>
    <property type="match status" value="1"/>
</dbReference>
<dbReference type="AlphaFoldDB" id="A0AAD9N7Y5"/>
<keyword evidence="4" id="KW-1185">Reference proteome</keyword>
<comment type="caution">
    <text evidence="3">The sequence shown here is derived from an EMBL/GenBank/DDBJ whole genome shotgun (WGS) entry which is preliminary data.</text>
</comment>
<dbReference type="Gene3D" id="2.110.10.10">
    <property type="entry name" value="Hemopexin-like domain"/>
    <property type="match status" value="1"/>
</dbReference>
<feature type="chain" id="PRO_5042005257" description="Apple domain-containing protein" evidence="1">
    <location>
        <begin position="24"/>
        <end position="364"/>
    </location>
</feature>
<dbReference type="InterPro" id="IPR036375">
    <property type="entry name" value="Hemopexin-like_dom_sf"/>
</dbReference>
<reference evidence="3" key="1">
    <citation type="journal article" date="2023" name="Mol. Biol. Evol.">
        <title>Third-Generation Sequencing Reveals the Adaptive Role of the Epigenome in Three Deep-Sea Polychaetes.</title>
        <authorList>
            <person name="Perez M."/>
            <person name="Aroh O."/>
            <person name="Sun Y."/>
            <person name="Lan Y."/>
            <person name="Juniper S.K."/>
            <person name="Young C.R."/>
            <person name="Angers B."/>
            <person name="Qian P.Y."/>
        </authorList>
    </citation>
    <scope>NUCLEOTIDE SEQUENCE</scope>
    <source>
        <strain evidence="3">P08H-3</strain>
    </source>
</reference>